<dbReference type="GO" id="GO:0005840">
    <property type="term" value="C:ribosome"/>
    <property type="evidence" value="ECO:0007669"/>
    <property type="project" value="UniProtKB-KW"/>
</dbReference>
<proteinExistence type="inferred from homology"/>
<evidence type="ECO:0000256" key="1">
    <source>
        <dbReference type="ARBA" id="ARBA00005781"/>
    </source>
</evidence>
<dbReference type="PANTHER" id="PTHR15680">
    <property type="entry name" value="RIBOSOMAL PROTEIN L19"/>
    <property type="match status" value="1"/>
</dbReference>
<protein>
    <submittedName>
        <fullName evidence="5">50S ribosomal protein L19</fullName>
    </submittedName>
</protein>
<dbReference type="GO" id="GO:1990904">
    <property type="term" value="C:ribonucleoprotein complex"/>
    <property type="evidence" value="ECO:0007669"/>
    <property type="project" value="UniProtKB-KW"/>
</dbReference>
<dbReference type="InterPro" id="IPR038657">
    <property type="entry name" value="Ribosomal_bL19_sf"/>
</dbReference>
<dbReference type="PANTHER" id="PTHR15680:SF10">
    <property type="entry name" value="LARGE RIBOSOMAL SUBUNIT PROTEIN BL19CY-RELATED"/>
    <property type="match status" value="1"/>
</dbReference>
<evidence type="ECO:0000256" key="4">
    <source>
        <dbReference type="SAM" id="MobiDB-lite"/>
    </source>
</evidence>
<evidence type="ECO:0000256" key="3">
    <source>
        <dbReference type="ARBA" id="ARBA00023274"/>
    </source>
</evidence>
<feature type="region of interest" description="Disordered" evidence="4">
    <location>
        <begin position="135"/>
        <end position="160"/>
    </location>
</feature>
<reference evidence="5" key="1">
    <citation type="submission" date="2022-08" db="EMBL/GenBank/DDBJ databases">
        <authorList>
            <person name="Marques A."/>
        </authorList>
    </citation>
    <scope>NUCLEOTIDE SEQUENCE</scope>
    <source>
        <strain evidence="5">RhyPub2mFocal</strain>
        <tissue evidence="5">Leaves</tissue>
    </source>
</reference>
<sequence length="298" mass="32997">MNRPIKIRLARACSPALRGIRVRIAFPSDNNTLNSEAHTSRLLSYPSIHVTSPFHIKPPNSISTVRSTPNQPIPMASSSLLPHSLLSLPTASSRFPKSSLTISSISFSLNQVSITRTGSVAFQPLVRRGRESTFGIARAGETGEEETPAETGGDESTTETVEEESSVAVAVEEKPPKKPIVKLNEIIGILNKKAIEEAETIKVVPDIKPGDIVEIKKEKANRRRLALYKGIVISKSSSGVHTTIRIRYMTSGTAVEIVFPVYSPKIKEIKVVSHRDVRRAKLYYLREKLPRFYTFKKK</sequence>
<gene>
    <name evidence="5" type="ORF">LUZ62_024203</name>
</gene>
<accession>A0AAV8HA16</accession>
<dbReference type="InterPro" id="IPR008991">
    <property type="entry name" value="Translation_prot_SH3-like_sf"/>
</dbReference>
<dbReference type="Proteomes" id="UP001140206">
    <property type="component" value="Chromosome 1"/>
</dbReference>
<dbReference type="PRINTS" id="PR00061">
    <property type="entry name" value="RIBOSOMALL19"/>
</dbReference>
<comment type="caution">
    <text evidence="5">The sequence shown here is derived from an EMBL/GenBank/DDBJ whole genome shotgun (WGS) entry which is preliminary data.</text>
</comment>
<comment type="similarity">
    <text evidence="1">Belongs to the bacterial ribosomal protein bL19 family.</text>
</comment>
<dbReference type="EMBL" id="JAMFTS010000001">
    <property type="protein sequence ID" value="KAJ4811637.1"/>
    <property type="molecule type" value="Genomic_DNA"/>
</dbReference>
<dbReference type="GO" id="GO:0003735">
    <property type="term" value="F:structural constituent of ribosome"/>
    <property type="evidence" value="ECO:0007669"/>
    <property type="project" value="InterPro"/>
</dbReference>
<keyword evidence="2 5" id="KW-0689">Ribosomal protein</keyword>
<keyword evidence="6" id="KW-1185">Reference proteome</keyword>
<evidence type="ECO:0000256" key="2">
    <source>
        <dbReference type="ARBA" id="ARBA00022980"/>
    </source>
</evidence>
<dbReference type="AlphaFoldDB" id="A0AAV8HA16"/>
<evidence type="ECO:0000313" key="5">
    <source>
        <dbReference type="EMBL" id="KAJ4811637.1"/>
    </source>
</evidence>
<dbReference type="FunFam" id="2.30.30.790:FF:000004">
    <property type="entry name" value="50S ribosomal protein L19, chloroplastic"/>
    <property type="match status" value="1"/>
</dbReference>
<name>A0AAV8HA16_9POAL</name>
<dbReference type="GO" id="GO:0006412">
    <property type="term" value="P:translation"/>
    <property type="evidence" value="ECO:0007669"/>
    <property type="project" value="InterPro"/>
</dbReference>
<dbReference type="GO" id="GO:0003729">
    <property type="term" value="F:mRNA binding"/>
    <property type="evidence" value="ECO:0007669"/>
    <property type="project" value="UniProtKB-ARBA"/>
</dbReference>
<feature type="compositionally biased region" description="Acidic residues" evidence="4">
    <location>
        <begin position="142"/>
        <end position="160"/>
    </location>
</feature>
<dbReference type="SUPFAM" id="SSF50104">
    <property type="entry name" value="Translation proteins SH3-like domain"/>
    <property type="match status" value="1"/>
</dbReference>
<keyword evidence="3" id="KW-0687">Ribonucleoprotein</keyword>
<dbReference type="InterPro" id="IPR001857">
    <property type="entry name" value="Ribosomal_bL19"/>
</dbReference>
<dbReference type="Pfam" id="PF01245">
    <property type="entry name" value="Ribosomal_L19"/>
    <property type="match status" value="1"/>
</dbReference>
<organism evidence="5 6">
    <name type="scientific">Rhynchospora pubera</name>
    <dbReference type="NCBI Taxonomy" id="906938"/>
    <lineage>
        <taxon>Eukaryota</taxon>
        <taxon>Viridiplantae</taxon>
        <taxon>Streptophyta</taxon>
        <taxon>Embryophyta</taxon>
        <taxon>Tracheophyta</taxon>
        <taxon>Spermatophyta</taxon>
        <taxon>Magnoliopsida</taxon>
        <taxon>Liliopsida</taxon>
        <taxon>Poales</taxon>
        <taxon>Cyperaceae</taxon>
        <taxon>Cyperoideae</taxon>
        <taxon>Rhynchosporeae</taxon>
        <taxon>Rhynchospora</taxon>
    </lineage>
</organism>
<dbReference type="Gene3D" id="2.30.30.790">
    <property type="match status" value="1"/>
</dbReference>
<evidence type="ECO:0000313" key="6">
    <source>
        <dbReference type="Proteomes" id="UP001140206"/>
    </source>
</evidence>